<reference evidence="13" key="1">
    <citation type="submission" date="2021-02" db="EMBL/GenBank/DDBJ databases">
        <title>First Annotated Genome of the Yellow-green Alga Tribonema minus.</title>
        <authorList>
            <person name="Mahan K.M."/>
        </authorList>
    </citation>
    <scope>NUCLEOTIDE SEQUENCE</scope>
    <source>
        <strain evidence="13">UTEX B ZZ1240</strain>
    </source>
</reference>
<accession>A0A835Z2E9</accession>
<dbReference type="InterPro" id="IPR017441">
    <property type="entry name" value="Protein_kinase_ATP_BS"/>
</dbReference>
<evidence type="ECO:0000313" key="14">
    <source>
        <dbReference type="Proteomes" id="UP000664859"/>
    </source>
</evidence>
<dbReference type="InterPro" id="IPR008271">
    <property type="entry name" value="Ser/Thr_kinase_AS"/>
</dbReference>
<dbReference type="EMBL" id="JAFCMP010000124">
    <property type="protein sequence ID" value="KAG5185641.1"/>
    <property type="molecule type" value="Genomic_DNA"/>
</dbReference>
<feature type="domain" description="Protein kinase" evidence="12">
    <location>
        <begin position="141"/>
        <end position="392"/>
    </location>
</feature>
<dbReference type="SUPFAM" id="SSF56112">
    <property type="entry name" value="Protein kinase-like (PK-like)"/>
    <property type="match status" value="1"/>
</dbReference>
<evidence type="ECO:0000256" key="2">
    <source>
        <dbReference type="ARBA" id="ARBA00022679"/>
    </source>
</evidence>
<feature type="region of interest" description="Disordered" evidence="11">
    <location>
        <begin position="34"/>
        <end position="65"/>
    </location>
</feature>
<feature type="binding site" evidence="7">
    <location>
        <position position="266"/>
    </location>
    <ligand>
        <name>ATP</name>
        <dbReference type="ChEBI" id="CHEBI:30616"/>
    </ligand>
</feature>
<evidence type="ECO:0000256" key="7">
    <source>
        <dbReference type="PIRSR" id="PIRSR630616-2"/>
    </source>
</evidence>
<dbReference type="Proteomes" id="UP000664859">
    <property type="component" value="Unassembled WGS sequence"/>
</dbReference>
<feature type="compositionally biased region" description="Polar residues" evidence="11">
    <location>
        <begin position="51"/>
        <end position="65"/>
    </location>
</feature>
<feature type="binding site" evidence="9">
    <location>
        <position position="170"/>
    </location>
    <ligand>
        <name>ATP</name>
        <dbReference type="ChEBI" id="CHEBI:30616"/>
    </ligand>
</feature>
<dbReference type="PROSITE" id="PS00108">
    <property type="entry name" value="PROTEIN_KINASE_ST"/>
    <property type="match status" value="1"/>
</dbReference>
<dbReference type="PROSITE" id="PS50011">
    <property type="entry name" value="PROTEIN_KINASE_DOM"/>
    <property type="match status" value="1"/>
</dbReference>
<sequence>MGRAAGGEDSGGSALGWLKQTLAALVLQEREHLGGPATYSASDSEEEDTRYSSSEPPHELWQSTRPSLSALEPKALALDHEASTDTCPPTPLSSEGGERGRQATALAAAANAASIFRMSGGAGRPPLDSVDEEGVSFNDTYTLLGRIGEGAWSKVFLARHRQKQTRVAVKYISTKRLPPAALALVRNEAAMMHEDWARGGSLLSYLHGRRGGRRGLLSERSVRALLRRLLSALSHVHSLGIAHLDVKPDNVLLLEPDALGSAVLADFGFATRTTPLLSTASGSTAPATMTKGAAVGTPEYVAPELLLGAPYDGRADVWSLGVVTFALLSGALPFRGRDTAELFGAIVEGAARFGGARWAAVSTDAKRFVVEMLQGAPGHRATAAQLLGHVWLQQDAAQPQQQQRRQSDA</sequence>
<dbReference type="InterPro" id="IPR030616">
    <property type="entry name" value="Aur-like"/>
</dbReference>
<feature type="active site" description="Proton acceptor" evidence="6">
    <location>
        <position position="245"/>
    </location>
</feature>
<keyword evidence="1 10" id="KW-0723">Serine/threonine-protein kinase</keyword>
<dbReference type="InterPro" id="IPR011009">
    <property type="entry name" value="Kinase-like_dom_sf"/>
</dbReference>
<dbReference type="PROSITE" id="PS00107">
    <property type="entry name" value="PROTEIN_KINASE_ATP"/>
    <property type="match status" value="1"/>
</dbReference>
<dbReference type="SMART" id="SM00220">
    <property type="entry name" value="S_TKc"/>
    <property type="match status" value="1"/>
</dbReference>
<feature type="region of interest" description="Disordered" evidence="11">
    <location>
        <begin position="80"/>
        <end position="104"/>
    </location>
</feature>
<evidence type="ECO:0000256" key="9">
    <source>
        <dbReference type="PROSITE-ProRule" id="PRU10141"/>
    </source>
</evidence>
<evidence type="ECO:0000256" key="11">
    <source>
        <dbReference type="SAM" id="MobiDB-lite"/>
    </source>
</evidence>
<evidence type="ECO:0000256" key="3">
    <source>
        <dbReference type="ARBA" id="ARBA00022741"/>
    </source>
</evidence>
<dbReference type="Pfam" id="PF00069">
    <property type="entry name" value="Pkinase"/>
    <property type="match status" value="1"/>
</dbReference>
<keyword evidence="3 7" id="KW-0547">Nucleotide-binding</keyword>
<evidence type="ECO:0000256" key="8">
    <source>
        <dbReference type="PIRSR" id="PIRSR630616-3"/>
    </source>
</evidence>
<organism evidence="13 14">
    <name type="scientific">Tribonema minus</name>
    <dbReference type="NCBI Taxonomy" id="303371"/>
    <lineage>
        <taxon>Eukaryota</taxon>
        <taxon>Sar</taxon>
        <taxon>Stramenopiles</taxon>
        <taxon>Ochrophyta</taxon>
        <taxon>PX clade</taxon>
        <taxon>Xanthophyceae</taxon>
        <taxon>Tribonematales</taxon>
        <taxon>Tribonemataceae</taxon>
        <taxon>Tribonema</taxon>
    </lineage>
</organism>
<evidence type="ECO:0000256" key="10">
    <source>
        <dbReference type="RuleBase" id="RU000304"/>
    </source>
</evidence>
<gene>
    <name evidence="13" type="ORF">JKP88DRAFT_262616</name>
</gene>
<dbReference type="GO" id="GO:0005524">
    <property type="term" value="F:ATP binding"/>
    <property type="evidence" value="ECO:0007669"/>
    <property type="project" value="UniProtKB-UniRule"/>
</dbReference>
<proteinExistence type="inferred from homology"/>
<evidence type="ECO:0000256" key="6">
    <source>
        <dbReference type="PIRSR" id="PIRSR630616-1"/>
    </source>
</evidence>
<keyword evidence="2" id="KW-0808">Transferase</keyword>
<evidence type="ECO:0000313" key="13">
    <source>
        <dbReference type="EMBL" id="KAG5185641.1"/>
    </source>
</evidence>
<dbReference type="Gene3D" id="3.30.200.20">
    <property type="entry name" value="Phosphorylase Kinase, domain 1"/>
    <property type="match status" value="1"/>
</dbReference>
<dbReference type="PANTHER" id="PTHR24350">
    <property type="entry name" value="SERINE/THREONINE-PROTEIN KINASE IAL-RELATED"/>
    <property type="match status" value="1"/>
</dbReference>
<evidence type="ECO:0000256" key="4">
    <source>
        <dbReference type="ARBA" id="ARBA00022777"/>
    </source>
</evidence>
<feature type="cross-link" description="Glycyl lysine isopeptide (Lys-Gly) (interchain with G-Cter in SUMO2)" evidence="8">
    <location>
        <position position="247"/>
    </location>
</feature>
<dbReference type="GO" id="GO:0004674">
    <property type="term" value="F:protein serine/threonine kinase activity"/>
    <property type="evidence" value="ECO:0007669"/>
    <property type="project" value="UniProtKB-KW"/>
</dbReference>
<keyword evidence="14" id="KW-1185">Reference proteome</keyword>
<name>A0A835Z2E9_9STRA</name>
<dbReference type="AlphaFoldDB" id="A0A835Z2E9"/>
<dbReference type="OrthoDB" id="4062651at2759"/>
<dbReference type="InterPro" id="IPR000719">
    <property type="entry name" value="Prot_kinase_dom"/>
</dbReference>
<dbReference type="Gene3D" id="1.10.510.10">
    <property type="entry name" value="Transferase(Phosphotransferase) domain 1"/>
    <property type="match status" value="1"/>
</dbReference>
<protein>
    <submittedName>
        <fullName evidence="13">Kinase-like domain-containing protein</fullName>
    </submittedName>
</protein>
<evidence type="ECO:0000256" key="5">
    <source>
        <dbReference type="ARBA" id="ARBA00022840"/>
    </source>
</evidence>
<keyword evidence="5 7" id="KW-0067">ATP-binding</keyword>
<keyword evidence="4 13" id="KW-0418">Kinase</keyword>
<comment type="caution">
    <text evidence="13">The sequence shown here is derived from an EMBL/GenBank/DDBJ whole genome shotgun (WGS) entry which is preliminary data.</text>
</comment>
<comment type="similarity">
    <text evidence="10">Belongs to the protein kinase superfamily.</text>
</comment>
<evidence type="ECO:0000256" key="1">
    <source>
        <dbReference type="ARBA" id="ARBA00022527"/>
    </source>
</evidence>
<evidence type="ECO:0000259" key="12">
    <source>
        <dbReference type="PROSITE" id="PS50011"/>
    </source>
</evidence>